<name>A0A2I0UN93_LIMLA</name>
<protein>
    <submittedName>
        <fullName evidence="1">Rna-directed dna polymerase from mobile element jockey-like</fullName>
    </submittedName>
</protein>
<proteinExistence type="predicted"/>
<dbReference type="EMBL" id="KZ505677">
    <property type="protein sequence ID" value="PKU47497.1"/>
    <property type="molecule type" value="Genomic_DNA"/>
</dbReference>
<dbReference type="GO" id="GO:0003964">
    <property type="term" value="F:RNA-directed DNA polymerase activity"/>
    <property type="evidence" value="ECO:0007669"/>
    <property type="project" value="UniProtKB-KW"/>
</dbReference>
<reference evidence="2" key="1">
    <citation type="submission" date="2017-11" db="EMBL/GenBank/DDBJ databases">
        <authorList>
            <person name="Lima N.C."/>
            <person name="Parody-Merino A.M."/>
            <person name="Battley P.F."/>
            <person name="Fidler A.E."/>
            <person name="Prosdocimi F."/>
        </authorList>
    </citation>
    <scope>NUCLEOTIDE SEQUENCE [LARGE SCALE GENOMIC DNA]</scope>
</reference>
<evidence type="ECO:0000313" key="1">
    <source>
        <dbReference type="EMBL" id="PKU47497.1"/>
    </source>
</evidence>
<keyword evidence="1" id="KW-0695">RNA-directed DNA polymerase</keyword>
<accession>A0A2I0UN93</accession>
<keyword evidence="1" id="KW-0548">Nucleotidyltransferase</keyword>
<sequence length="197" mass="22749">MMFPGSLSTMTGLVDETRTVKVFYLYFRMAFDTVTHQILMEKLMKYRLDEQPISMRWSENWMNGWPEKVLNSLSDSETFKLNYENVQDNHVQSAWLMKGRFSLTNLISFYDKVTHLVDEGKAVDIVYVDFSKAFDTISHSIPLEKLAAHGLDGRTLHWVKTGWVAGPKELWRMKLNPVGSLSQVVFSRRLSTEASSV</sequence>
<gene>
    <name evidence="1" type="ORF">llap_2237</name>
</gene>
<dbReference type="PANTHER" id="PTHR33332">
    <property type="entry name" value="REVERSE TRANSCRIPTASE DOMAIN-CONTAINING PROTEIN"/>
    <property type="match status" value="1"/>
</dbReference>
<organism evidence="1 2">
    <name type="scientific">Limosa lapponica baueri</name>
    <dbReference type="NCBI Taxonomy" id="1758121"/>
    <lineage>
        <taxon>Eukaryota</taxon>
        <taxon>Metazoa</taxon>
        <taxon>Chordata</taxon>
        <taxon>Craniata</taxon>
        <taxon>Vertebrata</taxon>
        <taxon>Euteleostomi</taxon>
        <taxon>Archelosauria</taxon>
        <taxon>Archosauria</taxon>
        <taxon>Dinosauria</taxon>
        <taxon>Saurischia</taxon>
        <taxon>Theropoda</taxon>
        <taxon>Coelurosauria</taxon>
        <taxon>Aves</taxon>
        <taxon>Neognathae</taxon>
        <taxon>Neoaves</taxon>
        <taxon>Charadriiformes</taxon>
        <taxon>Scolopacidae</taxon>
        <taxon>Limosa</taxon>
    </lineage>
</organism>
<keyword evidence="1" id="KW-0808">Transferase</keyword>
<dbReference type="OrthoDB" id="10063195at2759"/>
<keyword evidence="2" id="KW-1185">Reference proteome</keyword>
<evidence type="ECO:0000313" key="2">
    <source>
        <dbReference type="Proteomes" id="UP000233556"/>
    </source>
</evidence>
<dbReference type="Proteomes" id="UP000233556">
    <property type="component" value="Unassembled WGS sequence"/>
</dbReference>
<dbReference type="AlphaFoldDB" id="A0A2I0UN93"/>
<reference evidence="2" key="2">
    <citation type="submission" date="2017-12" db="EMBL/GenBank/DDBJ databases">
        <title>Genome sequence of the Bar-tailed Godwit (Limosa lapponica baueri).</title>
        <authorList>
            <person name="Lima N.C.B."/>
            <person name="Parody-Merino A.M."/>
            <person name="Battley P.F."/>
            <person name="Fidler A.E."/>
            <person name="Prosdocimi F."/>
        </authorList>
    </citation>
    <scope>NUCLEOTIDE SEQUENCE [LARGE SCALE GENOMIC DNA]</scope>
</reference>